<dbReference type="HOGENOM" id="CLU_1183694_0_0_11"/>
<reference evidence="2 3" key="1">
    <citation type="journal article" date="2012" name="Appl. Environ. Microbiol.">
        <title>Involvement of two latex-clearing proteins during rubber degradation and insights into the subsequent degradation pathway revealed by the genome sequence of Gordonia polyisoprenivorans strain VH2.</title>
        <authorList>
            <person name="Hiessl S."/>
            <person name="Schuldes J."/>
            <person name="Thurmer A."/>
            <person name="Halbsguth T."/>
            <person name="Broker D."/>
            <person name="Angelov A."/>
            <person name="Liebl W."/>
            <person name="Daniel R."/>
            <person name="Steinbuchel A."/>
        </authorList>
    </citation>
    <scope>NUCLEOTIDE SEQUENCE [LARGE SCALE GENOMIC DNA]</scope>
    <source>
        <strain evidence="3">DSM 44266 / VH2</strain>
    </source>
</reference>
<feature type="transmembrane region" description="Helical" evidence="1">
    <location>
        <begin position="26"/>
        <end position="44"/>
    </location>
</feature>
<dbReference type="eggNOG" id="ENOG5032I00">
    <property type="taxonomic scope" value="Bacteria"/>
</dbReference>
<dbReference type="AlphaFoldDB" id="H6N0A7"/>
<organism evidence="2 3">
    <name type="scientific">Gordonia polyisoprenivorans (strain DSM 44266 / VH2)</name>
    <dbReference type="NCBI Taxonomy" id="1112204"/>
    <lineage>
        <taxon>Bacteria</taxon>
        <taxon>Bacillati</taxon>
        <taxon>Actinomycetota</taxon>
        <taxon>Actinomycetes</taxon>
        <taxon>Mycobacteriales</taxon>
        <taxon>Gordoniaceae</taxon>
        <taxon>Gordonia</taxon>
    </lineage>
</organism>
<protein>
    <submittedName>
        <fullName evidence="2">Uncharacterized protein</fullName>
    </submittedName>
</protein>
<keyword evidence="1" id="KW-0812">Transmembrane</keyword>
<keyword evidence="3" id="KW-1185">Reference proteome</keyword>
<dbReference type="EMBL" id="CP003119">
    <property type="protein sequence ID" value="AFA75764.1"/>
    <property type="molecule type" value="Genomic_DNA"/>
</dbReference>
<evidence type="ECO:0000256" key="1">
    <source>
        <dbReference type="SAM" id="Phobius"/>
    </source>
</evidence>
<dbReference type="Proteomes" id="UP000009154">
    <property type="component" value="Chromosome"/>
</dbReference>
<keyword evidence="1" id="KW-1133">Transmembrane helix</keyword>
<gene>
    <name evidence="2" type="ordered locus">GPOL_c47660</name>
</gene>
<evidence type="ECO:0000313" key="2">
    <source>
        <dbReference type="EMBL" id="AFA75764.1"/>
    </source>
</evidence>
<feature type="transmembrane region" description="Helical" evidence="1">
    <location>
        <begin position="56"/>
        <end position="77"/>
    </location>
</feature>
<dbReference type="KEGG" id="gpo:GPOL_c47660"/>
<name>H6N0A7_GORPV</name>
<dbReference type="STRING" id="1112204.GPOL_c47660"/>
<proteinExistence type="predicted"/>
<sequence>MKRVPGVVWGAVVRWFRLGLMYLRRWWAVPVMLLVAAAVGWVLWRVCTDDRADLGTVPAWVSATGTVATFVGVVVAVSTYRRQRRSEVEDQACQVRLLRVSHPPGPQHKGKFTRWVDIENRSDESVYDLRIEAFRAEVESGKGGVWMRPIDFVKIGEQVLAAGALAWAARIGPGEKWELQWAEDEDQERHRRRTVVGLQYTVTDANGRVWLVSDNYEPEKITRRSRSRNRRLRL</sequence>
<evidence type="ECO:0000313" key="3">
    <source>
        <dbReference type="Proteomes" id="UP000009154"/>
    </source>
</evidence>
<accession>H6N0A7</accession>
<keyword evidence="1" id="KW-0472">Membrane</keyword>